<reference evidence="1 2" key="1">
    <citation type="submission" date="2012-12" db="EMBL/GenBank/DDBJ databases">
        <authorList>
            <person name="Sencilo A."/>
            <person name="Jacobs-Sera D."/>
            <person name="Russell D.A."/>
            <person name="Ko C."/>
            <person name="Atanasova N."/>
            <person name="Osterlund E."/>
            <person name="Oksanen H.M."/>
            <person name="Bamford D.H."/>
            <person name="Hatfull G.F."/>
            <person name="Roine E."/>
            <person name="Hendrix R.W."/>
        </authorList>
    </citation>
    <scope>NUCLEOTIDE SEQUENCE [LARGE SCALE GENOMIC DNA]</scope>
</reference>
<name>R4TNV3_9CAUD</name>
<dbReference type="EMBL" id="KC292029">
    <property type="protein sequence ID" value="AGM11898.1"/>
    <property type="molecule type" value="Genomic_DNA"/>
</dbReference>
<evidence type="ECO:0000313" key="1">
    <source>
        <dbReference type="EMBL" id="AGM11898.1"/>
    </source>
</evidence>
<protein>
    <submittedName>
        <fullName evidence="1">Uncharacterized protein</fullName>
    </submittedName>
</protein>
<keyword evidence="2" id="KW-1185">Reference proteome</keyword>
<dbReference type="Pfam" id="PF19118">
    <property type="entry name" value="DUF5802"/>
    <property type="match status" value="1"/>
</dbReference>
<proteinExistence type="predicted"/>
<accession>R4TNV3</accession>
<organism evidence="1 2">
    <name type="scientific">Haloarcula californiae tailed virus 1</name>
    <dbReference type="NCBI Taxonomy" id="1273746"/>
    <lineage>
        <taxon>Viruses</taxon>
        <taxon>Duplodnaviria</taxon>
        <taxon>Heunggongvirae</taxon>
        <taxon>Uroviricota</taxon>
        <taxon>Caudoviricetes</taxon>
        <taxon>Thumleimavirales</taxon>
        <taxon>Druskaviridae</taxon>
        <taxon>Hacavirus</taxon>
        <taxon>Hacavirus italiense</taxon>
        <taxon>Hacavirus HCTV1</taxon>
    </lineage>
</organism>
<dbReference type="KEGG" id="vg:16193470"/>
<sequence length="122" mass="13957">MFPQVQEFSAGYYILSPMYVEPHDVETPRVNDRLYQFLQSEILDGFERVILKCEARVFEVEPSRAISPETLAAPGDFVRGDLDMDAAPEEVTTFVAKGDIAEKILGIPDDRRVRLLEYEDEE</sequence>
<dbReference type="GeneID" id="16193470"/>
<dbReference type="RefSeq" id="YP_008059597.1">
    <property type="nucleotide sequence ID" value="NC_021330.1"/>
</dbReference>
<dbReference type="Proteomes" id="UP000202086">
    <property type="component" value="Segment"/>
</dbReference>
<dbReference type="InterPro" id="IPR043825">
    <property type="entry name" value="DUF5802"/>
</dbReference>
<gene>
    <name evidence="1" type="primary">35</name>
    <name evidence="1" type="ORF">DNAM5_35</name>
</gene>
<evidence type="ECO:0000313" key="2">
    <source>
        <dbReference type="Proteomes" id="UP000202086"/>
    </source>
</evidence>